<feature type="transmembrane region" description="Helical" evidence="7">
    <location>
        <begin position="188"/>
        <end position="209"/>
    </location>
</feature>
<evidence type="ECO:0000259" key="9">
    <source>
        <dbReference type="Pfam" id="PF01794"/>
    </source>
</evidence>
<dbReference type="SFLD" id="SFLDS00052">
    <property type="entry name" value="Ferric_Reductase_Domain"/>
    <property type="match status" value="1"/>
</dbReference>
<dbReference type="Proteomes" id="UP001338125">
    <property type="component" value="Unassembled WGS sequence"/>
</dbReference>
<evidence type="ECO:0000313" key="10">
    <source>
        <dbReference type="EMBL" id="KAK5990335.1"/>
    </source>
</evidence>
<organism evidence="10 11">
    <name type="scientific">Cladobotryum mycophilum</name>
    <dbReference type="NCBI Taxonomy" id="491253"/>
    <lineage>
        <taxon>Eukaryota</taxon>
        <taxon>Fungi</taxon>
        <taxon>Dikarya</taxon>
        <taxon>Ascomycota</taxon>
        <taxon>Pezizomycotina</taxon>
        <taxon>Sordariomycetes</taxon>
        <taxon>Hypocreomycetidae</taxon>
        <taxon>Hypocreales</taxon>
        <taxon>Hypocreaceae</taxon>
        <taxon>Cladobotryum</taxon>
    </lineage>
</organism>
<sequence length="716" mass="80003">MTFNHLIFVWLLATCVRAGGFVGYGIPMYQPPCAWGCQNSVTAPLNCTGTDMGTSMVMKRMAGMGGGSSSDLPSGDGWMVMKPTPECRADNDFYLETVAFCIQAHCADVSLAELEAFWAGQVVNSKPDLPLPKKSYLQTLSRIVEPPKQQLNNSVLLNYTAIVDSEAWSRNYKTVANFANTEKTHARYGLVVFLAGVILPIGVSLLRFVPWPAFLVMRFRAYFIDPPLIGANHSVPIWGLGIMPTRGQTLFISYIWIINIVLSAVGFKTVWPHLWYSTHSQEVETYVGNRLGLLSFANFPLAILYAGRNNVLLWLTNWSHSTFLLLHRWISFICMLQAVLHSIIYLNLYMVIQDLDYSTESQKPYWYWGIIGTLALVLLVVASIQRIRQKAYEAFLASHIVLSILAWIGCYLHIWYRFQHKWGYETWLHMAIAIWAFDRVLRLVRSMFGGTKRAYITDIDDDYIRIDIPGVTASGHIYLHFPTVSNWRVWENHPFSVAGLTHRTHPRTQTSSVGPGADKTLSEVVSKSLTEVANNSSDTNSQEQGPRPEAKDIGAVLFVRKHRGITLSISANRSGDTGLPVLVEGSYHGDVTMLQGGQVRQTQAFPNVIFIAGGVGITAVLPILDQCSGMMKDVIGSRKLYWGVRTMPLVHAVEAFLGYQRNDTENSRCWAGTNVTLSVGERLNLRSLLESDLGSQKGARQSLFAALLAWLMRFAA</sequence>
<dbReference type="SUPFAM" id="SSF52343">
    <property type="entry name" value="Ferredoxin reductase-like, C-terminal NADP-linked domain"/>
    <property type="match status" value="1"/>
</dbReference>
<evidence type="ECO:0000256" key="4">
    <source>
        <dbReference type="ARBA" id="ARBA00022989"/>
    </source>
</evidence>
<evidence type="ECO:0000256" key="6">
    <source>
        <dbReference type="ARBA" id="ARBA00023136"/>
    </source>
</evidence>
<keyword evidence="2" id="KW-0813">Transport</keyword>
<dbReference type="EMBL" id="JAVFKD010000014">
    <property type="protein sequence ID" value="KAK5990335.1"/>
    <property type="molecule type" value="Genomic_DNA"/>
</dbReference>
<comment type="caution">
    <text evidence="10">The sequence shown here is derived from an EMBL/GenBank/DDBJ whole genome shotgun (WGS) entry which is preliminary data.</text>
</comment>
<feature type="transmembrane region" description="Helical" evidence="7">
    <location>
        <begin position="291"/>
        <end position="308"/>
    </location>
</feature>
<feature type="transmembrane region" description="Helical" evidence="7">
    <location>
        <begin position="394"/>
        <end position="414"/>
    </location>
</feature>
<feature type="transmembrane region" description="Helical" evidence="7">
    <location>
        <begin position="251"/>
        <end position="271"/>
    </location>
</feature>
<keyword evidence="4 7" id="KW-1133">Transmembrane helix</keyword>
<feature type="chain" id="PRO_5045084295" evidence="8">
    <location>
        <begin position="21"/>
        <end position="716"/>
    </location>
</feature>
<reference evidence="10 11" key="1">
    <citation type="submission" date="2024-01" db="EMBL/GenBank/DDBJ databases">
        <title>Complete genome of Cladobotryum mycophilum ATHUM6906.</title>
        <authorList>
            <person name="Christinaki A.C."/>
            <person name="Myridakis A.I."/>
            <person name="Kouvelis V.N."/>
        </authorList>
    </citation>
    <scope>NUCLEOTIDE SEQUENCE [LARGE SCALE GENOMIC DNA]</scope>
    <source>
        <strain evidence="10 11">ATHUM6906</strain>
    </source>
</reference>
<evidence type="ECO:0000256" key="3">
    <source>
        <dbReference type="ARBA" id="ARBA00022692"/>
    </source>
</evidence>
<evidence type="ECO:0000313" key="11">
    <source>
        <dbReference type="Proteomes" id="UP001338125"/>
    </source>
</evidence>
<proteinExistence type="predicted"/>
<evidence type="ECO:0000256" key="5">
    <source>
        <dbReference type="ARBA" id="ARBA00023065"/>
    </source>
</evidence>
<feature type="domain" description="Ferric oxidoreductase" evidence="9">
    <location>
        <begin position="291"/>
        <end position="410"/>
    </location>
</feature>
<accession>A0ABR0SEY9</accession>
<comment type="subcellular location">
    <subcellularLocation>
        <location evidence="1">Membrane</location>
        <topology evidence="1">Multi-pass membrane protein</topology>
    </subcellularLocation>
</comment>
<evidence type="ECO:0000256" key="8">
    <source>
        <dbReference type="SAM" id="SignalP"/>
    </source>
</evidence>
<keyword evidence="6 7" id="KW-0472">Membrane</keyword>
<dbReference type="PANTHER" id="PTHR32361:SF9">
    <property type="entry name" value="FERRIC REDUCTASE TRANSMEMBRANE COMPONENT 3-RELATED"/>
    <property type="match status" value="1"/>
</dbReference>
<evidence type="ECO:0000256" key="2">
    <source>
        <dbReference type="ARBA" id="ARBA00022448"/>
    </source>
</evidence>
<dbReference type="InterPro" id="IPR051410">
    <property type="entry name" value="Ferric/Cupric_Reductase"/>
</dbReference>
<feature type="transmembrane region" description="Helical" evidence="7">
    <location>
        <begin position="426"/>
        <end position="444"/>
    </location>
</feature>
<dbReference type="InterPro" id="IPR013130">
    <property type="entry name" value="Fe3_Rdtase_TM_dom"/>
</dbReference>
<protein>
    <submittedName>
        <fullName evidence="10">Ferric/cupric reductase transmembrane component B-like protein</fullName>
    </submittedName>
</protein>
<evidence type="ECO:0000256" key="1">
    <source>
        <dbReference type="ARBA" id="ARBA00004141"/>
    </source>
</evidence>
<dbReference type="Pfam" id="PF01794">
    <property type="entry name" value="Ferric_reduct"/>
    <property type="match status" value="1"/>
</dbReference>
<gene>
    <name evidence="10" type="ORF">PT974_08602</name>
</gene>
<dbReference type="PANTHER" id="PTHR32361">
    <property type="entry name" value="FERRIC/CUPRIC REDUCTASE TRANSMEMBRANE COMPONENT"/>
    <property type="match status" value="1"/>
</dbReference>
<keyword evidence="3 7" id="KW-0812">Transmembrane</keyword>
<dbReference type="CDD" id="cd06186">
    <property type="entry name" value="NOX_Duox_like_FAD_NADP"/>
    <property type="match status" value="1"/>
</dbReference>
<keyword evidence="8" id="KW-0732">Signal</keyword>
<feature type="transmembrane region" description="Helical" evidence="7">
    <location>
        <begin position="604"/>
        <end position="624"/>
    </location>
</feature>
<keyword evidence="11" id="KW-1185">Reference proteome</keyword>
<feature type="transmembrane region" description="Helical" evidence="7">
    <location>
        <begin position="329"/>
        <end position="352"/>
    </location>
</feature>
<keyword evidence="5" id="KW-0406">Ion transport</keyword>
<dbReference type="InterPro" id="IPR039261">
    <property type="entry name" value="FNR_nucleotide-bd"/>
</dbReference>
<feature type="transmembrane region" description="Helical" evidence="7">
    <location>
        <begin position="364"/>
        <end position="382"/>
    </location>
</feature>
<name>A0ABR0SEY9_9HYPO</name>
<evidence type="ECO:0000256" key="7">
    <source>
        <dbReference type="SAM" id="Phobius"/>
    </source>
</evidence>
<dbReference type="SFLD" id="SFLDG01168">
    <property type="entry name" value="Ferric_reductase_subgroup_(FRE"/>
    <property type="match status" value="1"/>
</dbReference>
<feature type="signal peptide" evidence="8">
    <location>
        <begin position="1"/>
        <end position="20"/>
    </location>
</feature>